<dbReference type="EC" id="2.7.11.1" evidence="1"/>
<dbReference type="PIRSF" id="PIRSF039117">
    <property type="entry name" value="KaiC"/>
    <property type="match status" value="1"/>
</dbReference>
<keyword evidence="3" id="KW-0808">Transferase</keyword>
<keyword evidence="9" id="KW-1185">Reference proteome</keyword>
<organism evidence="8 9">
    <name type="scientific">Halanaerobium kushneri</name>
    <dbReference type="NCBI Taxonomy" id="56779"/>
    <lineage>
        <taxon>Bacteria</taxon>
        <taxon>Bacillati</taxon>
        <taxon>Bacillota</taxon>
        <taxon>Clostridia</taxon>
        <taxon>Halanaerobiales</taxon>
        <taxon>Halanaerobiaceae</taxon>
        <taxon>Halanaerobium</taxon>
    </lineage>
</organism>
<dbReference type="InterPro" id="IPR027417">
    <property type="entry name" value="P-loop_NTPase"/>
</dbReference>
<evidence type="ECO:0000256" key="3">
    <source>
        <dbReference type="ARBA" id="ARBA00022679"/>
    </source>
</evidence>
<evidence type="ECO:0000256" key="2">
    <source>
        <dbReference type="ARBA" id="ARBA00022553"/>
    </source>
</evidence>
<reference evidence="9" key="1">
    <citation type="submission" date="2017-01" db="EMBL/GenBank/DDBJ databases">
        <authorList>
            <person name="Varghese N."/>
            <person name="Submissions S."/>
        </authorList>
    </citation>
    <scope>NUCLEOTIDE SEQUENCE [LARGE SCALE GENOMIC DNA]</scope>
    <source>
        <strain evidence="9">ATCC 700103</strain>
    </source>
</reference>
<protein>
    <recommendedName>
        <fullName evidence="1">non-specific serine/threonine protein kinase</fullName>
        <ecNumber evidence="1">2.7.11.1</ecNumber>
    </recommendedName>
</protein>
<evidence type="ECO:0000259" key="7">
    <source>
        <dbReference type="PROSITE" id="PS51146"/>
    </source>
</evidence>
<dbReference type="InterPro" id="IPR003593">
    <property type="entry name" value="AAA+_ATPase"/>
</dbReference>
<dbReference type="RefSeq" id="WP_076544718.1">
    <property type="nucleotide sequence ID" value="NZ_FTNC01000008.1"/>
</dbReference>
<dbReference type="Gene3D" id="3.40.50.300">
    <property type="entry name" value="P-loop containing nucleotide triphosphate hydrolases"/>
    <property type="match status" value="2"/>
</dbReference>
<dbReference type="STRING" id="56779.SAMN05421834_108106"/>
<feature type="domain" description="KaiC" evidence="7">
    <location>
        <begin position="236"/>
        <end position="472"/>
    </location>
</feature>
<proteinExistence type="predicted"/>
<evidence type="ECO:0000256" key="5">
    <source>
        <dbReference type="ARBA" id="ARBA00022777"/>
    </source>
</evidence>
<keyword evidence="4" id="KW-0677">Repeat</keyword>
<feature type="domain" description="KaiC" evidence="7">
    <location>
        <begin position="2"/>
        <end position="234"/>
    </location>
</feature>
<evidence type="ECO:0000313" key="8">
    <source>
        <dbReference type="EMBL" id="SIQ81255.1"/>
    </source>
</evidence>
<dbReference type="PANTHER" id="PTHR42926">
    <property type="match status" value="1"/>
</dbReference>
<dbReference type="InterPro" id="IPR051347">
    <property type="entry name" value="Circadian_clock_KaiC-rel"/>
</dbReference>
<accession>A0A1N6VU38</accession>
<dbReference type="EMBL" id="FTNC01000008">
    <property type="protein sequence ID" value="SIQ81255.1"/>
    <property type="molecule type" value="Genomic_DNA"/>
</dbReference>
<dbReference type="InterPro" id="IPR030665">
    <property type="entry name" value="KaiC"/>
</dbReference>
<dbReference type="GO" id="GO:0016787">
    <property type="term" value="F:hydrolase activity"/>
    <property type="evidence" value="ECO:0007669"/>
    <property type="project" value="UniProtKB-KW"/>
</dbReference>
<dbReference type="SUPFAM" id="SSF52540">
    <property type="entry name" value="P-loop containing nucleoside triphosphate hydrolases"/>
    <property type="match status" value="2"/>
</dbReference>
<dbReference type="InterPro" id="IPR010624">
    <property type="entry name" value="KaiC_dom"/>
</dbReference>
<dbReference type="InterPro" id="IPR014774">
    <property type="entry name" value="KaiC-like_dom"/>
</dbReference>
<keyword evidence="6" id="KW-0378">Hydrolase</keyword>
<dbReference type="PANTHER" id="PTHR42926:SF1">
    <property type="entry name" value="CIRCADIAN CLOCK OSCILLATOR PROTEIN KAIC 1"/>
    <property type="match status" value="1"/>
</dbReference>
<sequence>MNLIKTGIKGLDNILKGGLQPNRSYLVRGGPGSGKTTLGLQFLASGENENNLFISLGESVDKIKLDAEKRNFNTRKINFLELTPSSDYFRNDEEYNIFSSQEVEKSPLIKKIVAEIDSLKPDRIFLDSVTYLSYLNDDKFQFRKEMLSLIKFAAEEKATFLIASESTIDNPDYDVQFVVDGVLNLSRENDERYFNISKLRGSSYLSGKHSLKLKDDGIHIYPNMIPCAEKKDVKNKKLVSGVPSLDKLLNGGIEKGTITIISGPTGVGKTTLGVQYMKEAAGRGEKSVIYTFEESPDTIIKRCEGINIPITDMIENSFLEIEAINPLKYSPAEFLNKVKRQVEERKIDVVLIDSLSGYKMAFPENSSDNEKIRQLHILNKYLSKIGVTVIIVNEVTNIIGDFKATGFGISYLADNIIILNYYEYCSQLKKTIGVLKKRLSNFERYLREFKIGKYGIEVGDPLTELQGMLTGNIVNIGPGESNEK</sequence>
<dbReference type="PRINTS" id="PR01874">
    <property type="entry name" value="DNAREPAIRADA"/>
</dbReference>
<dbReference type="Proteomes" id="UP000185669">
    <property type="component" value="Unassembled WGS sequence"/>
</dbReference>
<keyword evidence="2" id="KW-0597">Phosphoprotein</keyword>
<keyword evidence="5" id="KW-0418">Kinase</keyword>
<evidence type="ECO:0000256" key="6">
    <source>
        <dbReference type="ARBA" id="ARBA00022801"/>
    </source>
</evidence>
<dbReference type="SMART" id="SM00382">
    <property type="entry name" value="AAA"/>
    <property type="match status" value="2"/>
</dbReference>
<dbReference type="GO" id="GO:0004674">
    <property type="term" value="F:protein serine/threonine kinase activity"/>
    <property type="evidence" value="ECO:0007669"/>
    <property type="project" value="UniProtKB-EC"/>
</dbReference>
<name>A0A1N6VU38_9FIRM</name>
<dbReference type="PROSITE" id="PS51146">
    <property type="entry name" value="KAIC"/>
    <property type="match status" value="2"/>
</dbReference>
<dbReference type="GO" id="GO:0005524">
    <property type="term" value="F:ATP binding"/>
    <property type="evidence" value="ECO:0007669"/>
    <property type="project" value="InterPro"/>
</dbReference>
<dbReference type="Pfam" id="PF06745">
    <property type="entry name" value="ATPase"/>
    <property type="match status" value="2"/>
</dbReference>
<gene>
    <name evidence="8" type="ORF">SAMN05421834_108106</name>
</gene>
<evidence type="ECO:0000313" key="9">
    <source>
        <dbReference type="Proteomes" id="UP000185669"/>
    </source>
</evidence>
<evidence type="ECO:0000256" key="1">
    <source>
        <dbReference type="ARBA" id="ARBA00012513"/>
    </source>
</evidence>
<evidence type="ECO:0000256" key="4">
    <source>
        <dbReference type="ARBA" id="ARBA00022737"/>
    </source>
</evidence>
<dbReference type="AlphaFoldDB" id="A0A1N6VU38"/>